<proteinExistence type="predicted"/>
<name>A0A1I2TGX5_9BACT</name>
<dbReference type="InterPro" id="IPR029044">
    <property type="entry name" value="Nucleotide-diphossugar_trans"/>
</dbReference>
<dbReference type="SUPFAM" id="SSF53448">
    <property type="entry name" value="Nucleotide-diphospho-sugar transferases"/>
    <property type="match status" value="1"/>
</dbReference>
<dbReference type="InterPro" id="IPR001173">
    <property type="entry name" value="Glyco_trans_2-like"/>
</dbReference>
<dbReference type="Gene3D" id="3.90.550.10">
    <property type="entry name" value="Spore Coat Polysaccharide Biosynthesis Protein SpsA, Chain A"/>
    <property type="match status" value="1"/>
</dbReference>
<feature type="domain" description="Glycosyltransferase 2-like" evidence="1">
    <location>
        <begin position="4"/>
        <end position="106"/>
    </location>
</feature>
<accession>A0A1I2TGX5</accession>
<reference evidence="3" key="1">
    <citation type="submission" date="2016-10" db="EMBL/GenBank/DDBJ databases">
        <authorList>
            <person name="Varghese N."/>
            <person name="Submissions S."/>
        </authorList>
    </citation>
    <scope>NUCLEOTIDE SEQUENCE [LARGE SCALE GENOMIC DNA]</scope>
    <source>
        <strain evidence="3">DSM 19315</strain>
    </source>
</reference>
<evidence type="ECO:0000259" key="1">
    <source>
        <dbReference type="Pfam" id="PF00535"/>
    </source>
</evidence>
<dbReference type="GO" id="GO:0016758">
    <property type="term" value="F:hexosyltransferase activity"/>
    <property type="evidence" value="ECO:0007669"/>
    <property type="project" value="UniProtKB-ARBA"/>
</dbReference>
<dbReference type="EMBL" id="FOPC01000006">
    <property type="protein sequence ID" value="SFG64103.1"/>
    <property type="molecule type" value="Genomic_DNA"/>
</dbReference>
<keyword evidence="2" id="KW-0808">Transferase</keyword>
<dbReference type="STRING" id="435880.SAMN04487988_10622"/>
<evidence type="ECO:0000313" key="3">
    <source>
        <dbReference type="Proteomes" id="UP000199642"/>
    </source>
</evidence>
<dbReference type="Proteomes" id="UP000199642">
    <property type="component" value="Unassembled WGS sequence"/>
</dbReference>
<gene>
    <name evidence="2" type="ORF">SAMN04487988_10622</name>
</gene>
<dbReference type="AlphaFoldDB" id="A0A1I2TGX5"/>
<dbReference type="PANTHER" id="PTHR22916">
    <property type="entry name" value="GLYCOSYLTRANSFERASE"/>
    <property type="match status" value="1"/>
</dbReference>
<dbReference type="CDD" id="cd00761">
    <property type="entry name" value="Glyco_tranf_GTA_type"/>
    <property type="match status" value="1"/>
</dbReference>
<protein>
    <submittedName>
        <fullName evidence="2">Glycosyl transferase family 2</fullName>
    </submittedName>
</protein>
<dbReference type="Pfam" id="PF00535">
    <property type="entry name" value="Glycos_transf_2"/>
    <property type="match status" value="1"/>
</dbReference>
<organism evidence="2 3">
    <name type="scientific">Algoriphagus hitonicola</name>
    <dbReference type="NCBI Taxonomy" id="435880"/>
    <lineage>
        <taxon>Bacteria</taxon>
        <taxon>Pseudomonadati</taxon>
        <taxon>Bacteroidota</taxon>
        <taxon>Cytophagia</taxon>
        <taxon>Cytophagales</taxon>
        <taxon>Cyclobacteriaceae</taxon>
        <taxon>Algoriphagus</taxon>
    </lineage>
</organism>
<evidence type="ECO:0000313" key="2">
    <source>
        <dbReference type="EMBL" id="SFG64103.1"/>
    </source>
</evidence>
<dbReference type="RefSeq" id="WP_245753002.1">
    <property type="nucleotide sequence ID" value="NZ_FOPC01000006.1"/>
</dbReference>
<keyword evidence="3" id="KW-1185">Reference proteome</keyword>
<sequence length="314" mass="35797">MRVSIIIPVFNKASYIKETLESALGQTYSNIEIILVNDGSTDGSFEILKAYVEKFPDRVLLIDQENQGVSTATNIGIQAAKGEYIQFLDADDLISPDKIEKQIQLLSGISIKTIATCEWVNFKNDIQGNTNVPYGVFRDFDSGLNLLLRFWNEQEMMQPAAYLTHRSLIDKAGPWDESLTINQDGEFFTRVLVNAEQVLYEAQGKVYYRSPGESNVSQQKSERAMKSLLESYRCYEKEVLKIEDSERVRIALKKVYQKFVYDVYPQYPDLIKKAESLMDSLGVREKTYTGGPKFQQLSKILGFKNALRVKRCLG</sequence>